<protein>
    <submittedName>
        <fullName evidence="1">Uncharacterized protein</fullName>
    </submittedName>
</protein>
<dbReference type="Proteomes" id="UP000821845">
    <property type="component" value="Chromosome 3"/>
</dbReference>
<proteinExistence type="predicted"/>
<reference evidence="1" key="1">
    <citation type="submission" date="2020-05" db="EMBL/GenBank/DDBJ databases">
        <title>Large-scale comparative analyses of tick genomes elucidate their genetic diversity and vector capacities.</title>
        <authorList>
            <person name="Jia N."/>
            <person name="Wang J."/>
            <person name="Shi W."/>
            <person name="Du L."/>
            <person name="Sun Y."/>
            <person name="Zhan W."/>
            <person name="Jiang J."/>
            <person name="Wang Q."/>
            <person name="Zhang B."/>
            <person name="Ji P."/>
            <person name="Sakyi L.B."/>
            <person name="Cui X."/>
            <person name="Yuan T."/>
            <person name="Jiang B."/>
            <person name="Yang W."/>
            <person name="Lam T.T.-Y."/>
            <person name="Chang Q."/>
            <person name="Ding S."/>
            <person name="Wang X."/>
            <person name="Zhu J."/>
            <person name="Ruan X."/>
            <person name="Zhao L."/>
            <person name="Wei J."/>
            <person name="Que T."/>
            <person name="Du C."/>
            <person name="Cheng J."/>
            <person name="Dai P."/>
            <person name="Han X."/>
            <person name="Huang E."/>
            <person name="Gao Y."/>
            <person name="Liu J."/>
            <person name="Shao H."/>
            <person name="Ye R."/>
            <person name="Li L."/>
            <person name="Wei W."/>
            <person name="Wang X."/>
            <person name="Wang C."/>
            <person name="Yang T."/>
            <person name="Huo Q."/>
            <person name="Li W."/>
            <person name="Guo W."/>
            <person name="Chen H."/>
            <person name="Zhou L."/>
            <person name="Ni X."/>
            <person name="Tian J."/>
            <person name="Zhou Y."/>
            <person name="Sheng Y."/>
            <person name="Liu T."/>
            <person name="Pan Y."/>
            <person name="Xia L."/>
            <person name="Li J."/>
            <person name="Zhao F."/>
            <person name="Cao W."/>
        </authorList>
    </citation>
    <scope>NUCLEOTIDE SEQUENCE</scope>
    <source>
        <strain evidence="1">Hyas-2018</strain>
    </source>
</reference>
<name>A0ACB7SSS1_HYAAI</name>
<accession>A0ACB7SSS1</accession>
<evidence type="ECO:0000313" key="2">
    <source>
        <dbReference type="Proteomes" id="UP000821845"/>
    </source>
</evidence>
<organism evidence="1 2">
    <name type="scientific">Hyalomma asiaticum</name>
    <name type="common">Tick</name>
    <dbReference type="NCBI Taxonomy" id="266040"/>
    <lineage>
        <taxon>Eukaryota</taxon>
        <taxon>Metazoa</taxon>
        <taxon>Ecdysozoa</taxon>
        <taxon>Arthropoda</taxon>
        <taxon>Chelicerata</taxon>
        <taxon>Arachnida</taxon>
        <taxon>Acari</taxon>
        <taxon>Parasitiformes</taxon>
        <taxon>Ixodida</taxon>
        <taxon>Ixodoidea</taxon>
        <taxon>Ixodidae</taxon>
        <taxon>Hyalomminae</taxon>
        <taxon>Hyalomma</taxon>
    </lineage>
</organism>
<gene>
    <name evidence="1" type="ORF">HPB50_023215</name>
</gene>
<evidence type="ECO:0000313" key="1">
    <source>
        <dbReference type="EMBL" id="KAH6936814.1"/>
    </source>
</evidence>
<dbReference type="EMBL" id="CM023483">
    <property type="protein sequence ID" value="KAH6936814.1"/>
    <property type="molecule type" value="Genomic_DNA"/>
</dbReference>
<comment type="caution">
    <text evidence="1">The sequence shown here is derived from an EMBL/GenBank/DDBJ whole genome shotgun (WGS) entry which is preliminary data.</text>
</comment>
<keyword evidence="2" id="KW-1185">Reference proteome</keyword>
<sequence>MHARVDQWPTHAPTLAAGRHLCRLRRGVVVTSCFGRRAAGDALRLDPPLPIPRGIVLASPFVRRGEFERPFMKEPRTRGPPSIVRRPWTLQPGAPSVAAATWVVSSAMCSMSILISKEGGERGPTLLNSCGGWEEGRGMASVISAPYISLFCRGLFAQDSDPLSTGSRFLSSSL</sequence>